<reference evidence="1" key="1">
    <citation type="submission" date="2021-02" db="EMBL/GenBank/DDBJ databases">
        <authorList>
            <person name="Nowell W R."/>
        </authorList>
    </citation>
    <scope>NUCLEOTIDE SEQUENCE</scope>
</reference>
<evidence type="ECO:0000313" key="1">
    <source>
        <dbReference type="EMBL" id="CAF1000142.1"/>
    </source>
</evidence>
<proteinExistence type="predicted"/>
<name>A0A814GS85_9BILA</name>
<comment type="caution">
    <text evidence="1">The sequence shown here is derived from an EMBL/GenBank/DDBJ whole genome shotgun (WGS) entry which is preliminary data.</text>
</comment>
<accession>A0A814GS85</accession>
<protein>
    <submittedName>
        <fullName evidence="1">Uncharacterized protein</fullName>
    </submittedName>
</protein>
<dbReference type="AlphaFoldDB" id="A0A814GS85"/>
<dbReference type="OrthoDB" id="10066116at2759"/>
<gene>
    <name evidence="1" type="ORF">VCS650_LOCUS14680</name>
</gene>
<sequence>MFADYCQSGSIRSSGNIRASVICYRQNSATTSTSSSTDSSTSISTTTSTASSVSISTTRMAYYAADDIFISCSLPLTNVTIQITVSKTVGATFNGYFSTFPGGQMDQYCIDNGTDIIYTWTIISGQIINCVLGTYQIEAQYHLTGTSQPNNVDSYTIILETTSGVTTVNSGYF</sequence>
<dbReference type="EMBL" id="CAJNON010000124">
    <property type="protein sequence ID" value="CAF1000142.1"/>
    <property type="molecule type" value="Genomic_DNA"/>
</dbReference>
<evidence type="ECO:0000313" key="2">
    <source>
        <dbReference type="Proteomes" id="UP000663891"/>
    </source>
</evidence>
<dbReference type="Proteomes" id="UP000663891">
    <property type="component" value="Unassembled WGS sequence"/>
</dbReference>
<organism evidence="1 2">
    <name type="scientific">Adineta steineri</name>
    <dbReference type="NCBI Taxonomy" id="433720"/>
    <lineage>
        <taxon>Eukaryota</taxon>
        <taxon>Metazoa</taxon>
        <taxon>Spiralia</taxon>
        <taxon>Gnathifera</taxon>
        <taxon>Rotifera</taxon>
        <taxon>Eurotatoria</taxon>
        <taxon>Bdelloidea</taxon>
        <taxon>Adinetida</taxon>
        <taxon>Adinetidae</taxon>
        <taxon>Adineta</taxon>
    </lineage>
</organism>